<evidence type="ECO:0000256" key="3">
    <source>
        <dbReference type="ARBA" id="ARBA00022737"/>
    </source>
</evidence>
<dbReference type="EMBL" id="CAADRP010001646">
    <property type="protein sequence ID" value="VFU46561.1"/>
    <property type="molecule type" value="Genomic_DNA"/>
</dbReference>
<dbReference type="PANTHER" id="PTHR24186:SF53">
    <property type="entry name" value="PGG DOMAIN-CONTAINING PROTEIN"/>
    <property type="match status" value="1"/>
</dbReference>
<dbReference type="AlphaFoldDB" id="A0A6N2MEX3"/>
<dbReference type="SUPFAM" id="SSF48403">
    <property type="entry name" value="Ankyrin repeat"/>
    <property type="match status" value="1"/>
</dbReference>
<dbReference type="GO" id="GO:0005886">
    <property type="term" value="C:plasma membrane"/>
    <property type="evidence" value="ECO:0007669"/>
    <property type="project" value="TreeGrafter"/>
</dbReference>
<organism evidence="12">
    <name type="scientific">Salix viminalis</name>
    <name type="common">Common osier</name>
    <name type="synonym">Basket willow</name>
    <dbReference type="NCBI Taxonomy" id="40686"/>
    <lineage>
        <taxon>Eukaryota</taxon>
        <taxon>Viridiplantae</taxon>
        <taxon>Streptophyta</taxon>
        <taxon>Embryophyta</taxon>
        <taxon>Tracheophyta</taxon>
        <taxon>Spermatophyta</taxon>
        <taxon>Magnoliopsida</taxon>
        <taxon>eudicotyledons</taxon>
        <taxon>Gunneridae</taxon>
        <taxon>Pentapetalae</taxon>
        <taxon>rosids</taxon>
        <taxon>fabids</taxon>
        <taxon>Malpighiales</taxon>
        <taxon>Salicaceae</taxon>
        <taxon>Saliceae</taxon>
        <taxon>Salix</taxon>
    </lineage>
</organism>
<feature type="repeat" description="ANK" evidence="7">
    <location>
        <begin position="91"/>
        <end position="123"/>
    </location>
</feature>
<name>A0A6N2MEX3_SALVM</name>
<dbReference type="Pfam" id="PF13962">
    <property type="entry name" value="PGG"/>
    <property type="match status" value="1"/>
</dbReference>
<evidence type="ECO:0000256" key="4">
    <source>
        <dbReference type="ARBA" id="ARBA00022989"/>
    </source>
</evidence>
<proteinExistence type="predicted"/>
<feature type="coiled-coil region" evidence="8">
    <location>
        <begin position="440"/>
        <end position="470"/>
    </location>
</feature>
<evidence type="ECO:0000256" key="8">
    <source>
        <dbReference type="SAM" id="Coils"/>
    </source>
</evidence>
<evidence type="ECO:0000256" key="9">
    <source>
        <dbReference type="SAM" id="MobiDB-lite"/>
    </source>
</evidence>
<gene>
    <name evidence="12" type="ORF">SVIM_LOCUS295789</name>
</gene>
<keyword evidence="2 10" id="KW-0812">Transmembrane</keyword>
<dbReference type="PROSITE" id="PS50088">
    <property type="entry name" value="ANK_REPEAT"/>
    <property type="match status" value="2"/>
</dbReference>
<dbReference type="Gene3D" id="1.25.40.20">
    <property type="entry name" value="Ankyrin repeat-containing domain"/>
    <property type="match status" value="2"/>
</dbReference>
<keyword evidence="5 7" id="KW-0040">ANK repeat</keyword>
<feature type="repeat" description="ANK" evidence="7">
    <location>
        <begin position="290"/>
        <end position="313"/>
    </location>
</feature>
<dbReference type="Pfam" id="PF00023">
    <property type="entry name" value="Ank"/>
    <property type="match status" value="1"/>
</dbReference>
<dbReference type="InterPro" id="IPR036770">
    <property type="entry name" value="Ankyrin_rpt-contain_sf"/>
</dbReference>
<evidence type="ECO:0000256" key="1">
    <source>
        <dbReference type="ARBA" id="ARBA00004141"/>
    </source>
</evidence>
<comment type="subcellular location">
    <subcellularLocation>
        <location evidence="1">Membrane</location>
        <topology evidence="1">Multi-pass membrane protein</topology>
    </subcellularLocation>
</comment>
<reference evidence="12" key="1">
    <citation type="submission" date="2019-03" db="EMBL/GenBank/DDBJ databases">
        <authorList>
            <person name="Mank J."/>
            <person name="Almeida P."/>
        </authorList>
    </citation>
    <scope>NUCLEOTIDE SEQUENCE</scope>
    <source>
        <strain evidence="12">78183</strain>
    </source>
</reference>
<dbReference type="PROSITE" id="PS50297">
    <property type="entry name" value="ANK_REP_REGION"/>
    <property type="match status" value="2"/>
</dbReference>
<keyword evidence="6 10" id="KW-0472">Membrane</keyword>
<feature type="transmembrane region" description="Helical" evidence="10">
    <location>
        <begin position="476"/>
        <end position="495"/>
    </location>
</feature>
<feature type="transmembrane region" description="Helical" evidence="10">
    <location>
        <begin position="591"/>
        <end position="611"/>
    </location>
</feature>
<evidence type="ECO:0000259" key="11">
    <source>
        <dbReference type="Pfam" id="PF13962"/>
    </source>
</evidence>
<evidence type="ECO:0000256" key="5">
    <source>
        <dbReference type="ARBA" id="ARBA00023043"/>
    </source>
</evidence>
<evidence type="ECO:0000256" key="10">
    <source>
        <dbReference type="SAM" id="Phobius"/>
    </source>
</evidence>
<evidence type="ECO:0000256" key="2">
    <source>
        <dbReference type="ARBA" id="ARBA00022692"/>
    </source>
</evidence>
<keyword evidence="4 10" id="KW-1133">Transmembrane helix</keyword>
<sequence length="687" mass="77260">MDPVLYKAAVAGDIDPFENDQTCLDRLLTPDESTILHVYLRRWGEPEFPTELQPLLGFSRRLIPPRESISTDFVDIILEMCPALLLKANKKGETPLHLAAKYGHFNVVKVLIDRAKTPHADPESGVTAKMMLRMTNGEGDTALHEAARNAWSLVVEILTEEDPDFSYSANVHGETPLYIAASGGYLRRPEHDEVIDSILRNCISVDYGGPNGRTALHAAITATDKGKLLLILGTMRKILEKEKKLTKTTDENGWSPLHYAAYFSPRYDISAVKLLLECDASAAYIAETEKKRTALHIAAIQGHVEVMKEILSRCPACCELVDNRGWNALHYAVASQRFNAFQECLKEIPELEILKTEKDDKGNTPFHLIAALMHKQVDWYKVYPHPNENSGIYGLNKQGLSIENICFGDFGEIQKEIIESLKDVSSGLFGCGPFPLTYGRDETEEREKIKEREKEKIERMERMKNREEAFNKARESHLVVTALITTVTFAAAFTLPGGYKSDQGTAILAKKAAFIVFLISDAISMVLSISAIFIHFLLAFYQGSIKENTKADETTVNLFELATLLTMIGMGTMIIAFITGTYAVLEPVLGLAINICLIGLSFFFLACGIIYKDFRHYIYRWINCWKVSHSQTDTLHGFSTFDLPVDQLLESEPLTDMHDEKKKKKKSVLTDSEEEEEEANKQFIYTF</sequence>
<dbReference type="SMART" id="SM00248">
    <property type="entry name" value="ANK"/>
    <property type="match status" value="7"/>
</dbReference>
<dbReference type="InterPro" id="IPR026961">
    <property type="entry name" value="PGG_dom"/>
</dbReference>
<evidence type="ECO:0000313" key="12">
    <source>
        <dbReference type="EMBL" id="VFU46561.1"/>
    </source>
</evidence>
<keyword evidence="8" id="KW-0175">Coiled coil</keyword>
<dbReference type="Pfam" id="PF12796">
    <property type="entry name" value="Ank_2"/>
    <property type="match status" value="1"/>
</dbReference>
<accession>A0A6N2MEX3</accession>
<dbReference type="InterPro" id="IPR002110">
    <property type="entry name" value="Ankyrin_rpt"/>
</dbReference>
<feature type="transmembrane region" description="Helical" evidence="10">
    <location>
        <begin position="561"/>
        <end position="585"/>
    </location>
</feature>
<evidence type="ECO:0000256" key="7">
    <source>
        <dbReference type="PROSITE-ProRule" id="PRU00023"/>
    </source>
</evidence>
<keyword evidence="3" id="KW-0677">Repeat</keyword>
<protein>
    <recommendedName>
        <fullName evidence="11">PGG domain-containing protein</fullName>
    </recommendedName>
</protein>
<feature type="transmembrane region" description="Helical" evidence="10">
    <location>
        <begin position="515"/>
        <end position="540"/>
    </location>
</feature>
<feature type="region of interest" description="Disordered" evidence="9">
    <location>
        <begin position="657"/>
        <end position="687"/>
    </location>
</feature>
<dbReference type="PANTHER" id="PTHR24186">
    <property type="entry name" value="PROTEIN PHOSPHATASE 1 REGULATORY SUBUNIT"/>
    <property type="match status" value="1"/>
</dbReference>
<feature type="domain" description="PGG" evidence="11">
    <location>
        <begin position="468"/>
        <end position="584"/>
    </location>
</feature>
<evidence type="ECO:0000256" key="6">
    <source>
        <dbReference type="ARBA" id="ARBA00023136"/>
    </source>
</evidence>